<proteinExistence type="inferred from homology"/>
<accession>A0ABU7G1U5</accession>
<evidence type="ECO:0000256" key="3">
    <source>
        <dbReference type="ARBA" id="ARBA00023186"/>
    </source>
</evidence>
<name>A0ABU7G1U5_9ALTE</name>
<evidence type="ECO:0000313" key="5">
    <source>
        <dbReference type="EMBL" id="MEE1673149.1"/>
    </source>
</evidence>
<protein>
    <recommendedName>
        <fullName evidence="4">Chaperone NapD</fullName>
    </recommendedName>
    <alternativeName>
        <fullName evidence="4">NapA signal peptide-binding chaperone NapD</fullName>
    </alternativeName>
</protein>
<evidence type="ECO:0000256" key="4">
    <source>
        <dbReference type="HAMAP-Rule" id="MF_02200"/>
    </source>
</evidence>
<comment type="subcellular location">
    <subcellularLocation>
        <location evidence="1 4">Cytoplasm</location>
    </subcellularLocation>
</comment>
<dbReference type="Gene3D" id="3.30.70.920">
    <property type="match status" value="1"/>
</dbReference>
<evidence type="ECO:0000256" key="1">
    <source>
        <dbReference type="ARBA" id="ARBA00004496"/>
    </source>
</evidence>
<dbReference type="Pfam" id="PF03927">
    <property type="entry name" value="NapD"/>
    <property type="match status" value="1"/>
</dbReference>
<keyword evidence="3 4" id="KW-0143">Chaperone</keyword>
<dbReference type="PANTHER" id="PTHR38603">
    <property type="entry name" value="CHAPERONE NAPD"/>
    <property type="match status" value="1"/>
</dbReference>
<dbReference type="RefSeq" id="WP_329774508.1">
    <property type="nucleotide sequence ID" value="NZ_JAYDYW010000004.1"/>
</dbReference>
<dbReference type="EMBL" id="JAYDYW010000004">
    <property type="protein sequence ID" value="MEE1673149.1"/>
    <property type="molecule type" value="Genomic_DNA"/>
</dbReference>
<keyword evidence="6" id="KW-1185">Reference proteome</keyword>
<organism evidence="5 6">
    <name type="scientific">Agarivorans aestuarii</name>
    <dbReference type="NCBI Taxonomy" id="1563703"/>
    <lineage>
        <taxon>Bacteria</taxon>
        <taxon>Pseudomonadati</taxon>
        <taxon>Pseudomonadota</taxon>
        <taxon>Gammaproteobacteria</taxon>
        <taxon>Alteromonadales</taxon>
        <taxon>Alteromonadaceae</taxon>
        <taxon>Agarivorans</taxon>
    </lineage>
</organism>
<sequence length="86" mass="9567">MSEEYHISSAVVLCQPDRIKEVIDQISDLEGLEVHGFNPEGKIVVSIESQTRNNIVTTLEDIGKLEAVLSSNLVFHQFEPANEEVS</sequence>
<evidence type="ECO:0000256" key="2">
    <source>
        <dbReference type="ARBA" id="ARBA00022490"/>
    </source>
</evidence>
<dbReference type="HAMAP" id="MF_02200">
    <property type="entry name" value="NapD"/>
    <property type="match status" value="1"/>
</dbReference>
<evidence type="ECO:0000313" key="6">
    <source>
        <dbReference type="Proteomes" id="UP001310248"/>
    </source>
</evidence>
<dbReference type="Proteomes" id="UP001310248">
    <property type="component" value="Unassembled WGS sequence"/>
</dbReference>
<comment type="caution">
    <text evidence="5">The sequence shown here is derived from an EMBL/GenBank/DDBJ whole genome shotgun (WGS) entry which is preliminary data.</text>
</comment>
<comment type="function">
    <text evidence="4">Chaperone for NapA, the catalytic subunit of the periplasmic nitrate reductase. It binds directly and specifically to the twin-arginine signal peptide of NapA, preventing premature interaction with the Tat translocase and premature export.</text>
</comment>
<dbReference type="PANTHER" id="PTHR38603:SF1">
    <property type="entry name" value="CHAPERONE NAPD"/>
    <property type="match status" value="1"/>
</dbReference>
<keyword evidence="2 4" id="KW-0963">Cytoplasm</keyword>
<gene>
    <name evidence="4" type="primary">napD</name>
    <name evidence="5" type="ORF">SNR37_002563</name>
</gene>
<comment type="subunit">
    <text evidence="4">Interacts with the cytoplasmic NapA precursor.</text>
</comment>
<reference evidence="6" key="1">
    <citation type="submission" date="2023-07" db="EMBL/GenBank/DDBJ databases">
        <title>Draft genome sequence of Agarivorans aestuarii strain ZMCS4, a CAZymes producing bacteria isolated from the marine brown algae Clodostephus spongiosus.</title>
        <authorList>
            <person name="Lorente B."/>
            <person name="Cabral C."/>
            <person name="Frias J."/>
            <person name="Faria J."/>
            <person name="Toubarro D."/>
        </authorList>
    </citation>
    <scope>NUCLEOTIDE SEQUENCE [LARGE SCALE GENOMIC DNA]</scope>
    <source>
        <strain evidence="6">ZMCS4</strain>
    </source>
</reference>
<dbReference type="InterPro" id="IPR005623">
    <property type="entry name" value="Chaperone_NapD_NO3_reduct"/>
</dbReference>
<comment type="similarity">
    <text evidence="4">Belongs to the NapD family.</text>
</comment>